<dbReference type="SUPFAM" id="SSF53474">
    <property type="entry name" value="alpha/beta-Hydrolases"/>
    <property type="match status" value="2"/>
</dbReference>
<dbReference type="InterPro" id="IPR019826">
    <property type="entry name" value="Carboxylesterase_B_AS"/>
</dbReference>
<dbReference type="Proteomes" id="UP000037510">
    <property type="component" value="Unassembled WGS sequence"/>
</dbReference>
<keyword evidence="3" id="KW-0378">Hydrolase</keyword>
<evidence type="ECO:0000256" key="2">
    <source>
        <dbReference type="ARBA" id="ARBA00022487"/>
    </source>
</evidence>
<dbReference type="GO" id="GO:0052689">
    <property type="term" value="F:carboxylic ester hydrolase activity"/>
    <property type="evidence" value="ECO:0007669"/>
    <property type="project" value="UniProtKB-KW"/>
</dbReference>
<sequence length="731" mass="82905">MEGKYILYYIVVLFVSNINADINRRIDPFVETKLGIIRGVRATDGEYSMFMGIPYAYVNESNPFGPATPHQGFNNVFEAYDDSAMCPQFEEMTNTIEGSLDCLHINVYVPNTASILNHRPVLVWIFGGGFNLGSAGRQIYGPKYLVRHDIVMDNIEAFSGDANKITIFGESAGAASVDLHLYNQEENLFKQMIMQSGSALSPWAVLEPDTSAPLILAEYLGFETNVLYYLDIDSEISVKQRPFHARNAFWDLFYKLNKKAQNVVLLALNINAESNRRIDPFVETKLGIIRGVRATDGEYSMFMGIPYAYVNESNPFGPATPHQGFNNVFEAYDDSAICPQFEEVNNTLAGTLDCLHINVYVPNTASILNRRPVLVWIFGGGFNTGSAGRQIYGPKYLVRHDVVMVTLNYRLGPYGFMCLDNPDVPGNEGLKDQRLALKWVKNNIEAFGGDANKITLFGESAGAASIDLHLYNQEENLFEQMIMQSGSALSPWAVLEPDTSAPLVLAKYLGLETSNENEALSYLSNDNVFRNFLNEFFDMETEQINKMAKVLRNFYIADERVTKNTISPLIDFNSDYTFNKPMVRSIPKYMEYGCKNIYHYIFSYDGERNFMKDKLLINEEEAAHADELSYQFDVSYMTEEPTPQDQIVIDRVTTLWTNFAKYGNPTPATSELLPVTWTPVSQDALFYLDIDSEISVKKRPFHERMAFWELFYKLNKKAQKGFENAETKENK</sequence>
<evidence type="ECO:0000313" key="8">
    <source>
        <dbReference type="Proteomes" id="UP000037510"/>
    </source>
</evidence>
<dbReference type="Pfam" id="PF00135">
    <property type="entry name" value="COesterase"/>
    <property type="match status" value="3"/>
</dbReference>
<evidence type="ECO:0000256" key="5">
    <source>
        <dbReference type="ARBA" id="ARBA00023180"/>
    </source>
</evidence>
<feature type="domain" description="Carboxylesterase type B" evidence="6">
    <location>
        <begin position="27"/>
        <end position="151"/>
    </location>
</feature>
<name>A0A0L7KMN2_OPEBR</name>
<keyword evidence="5" id="KW-0325">Glycoprotein</keyword>
<protein>
    <recommendedName>
        <fullName evidence="6">Carboxylesterase type B domain-containing protein</fullName>
    </recommendedName>
</protein>
<organism evidence="7 8">
    <name type="scientific">Operophtera brumata</name>
    <name type="common">Winter moth</name>
    <name type="synonym">Phalaena brumata</name>
    <dbReference type="NCBI Taxonomy" id="104452"/>
    <lineage>
        <taxon>Eukaryota</taxon>
        <taxon>Metazoa</taxon>
        <taxon>Ecdysozoa</taxon>
        <taxon>Arthropoda</taxon>
        <taxon>Hexapoda</taxon>
        <taxon>Insecta</taxon>
        <taxon>Pterygota</taxon>
        <taxon>Neoptera</taxon>
        <taxon>Endopterygota</taxon>
        <taxon>Lepidoptera</taxon>
        <taxon>Glossata</taxon>
        <taxon>Ditrysia</taxon>
        <taxon>Geometroidea</taxon>
        <taxon>Geometridae</taxon>
        <taxon>Larentiinae</taxon>
        <taxon>Operophtera</taxon>
    </lineage>
</organism>
<dbReference type="STRING" id="104452.A0A0L7KMN2"/>
<evidence type="ECO:0000256" key="3">
    <source>
        <dbReference type="ARBA" id="ARBA00022801"/>
    </source>
</evidence>
<evidence type="ECO:0000259" key="6">
    <source>
        <dbReference type="Pfam" id="PF00135"/>
    </source>
</evidence>
<gene>
    <name evidence="7" type="ORF">OBRU01_24312</name>
</gene>
<dbReference type="InterPro" id="IPR029058">
    <property type="entry name" value="AB_hydrolase_fold"/>
</dbReference>
<evidence type="ECO:0000313" key="7">
    <source>
        <dbReference type="EMBL" id="KOB64385.1"/>
    </source>
</evidence>
<proteinExistence type="inferred from homology"/>
<dbReference type="InterPro" id="IPR002018">
    <property type="entry name" value="CarbesteraseB"/>
</dbReference>
<keyword evidence="2" id="KW-0719">Serine esterase</keyword>
<dbReference type="Gene3D" id="3.40.50.1820">
    <property type="entry name" value="alpha/beta hydrolase"/>
    <property type="match status" value="4"/>
</dbReference>
<evidence type="ECO:0000256" key="1">
    <source>
        <dbReference type="ARBA" id="ARBA00005964"/>
    </source>
</evidence>
<dbReference type="PANTHER" id="PTHR43142:SF1">
    <property type="entry name" value="CARBOXYLIC ESTER HYDROLASE"/>
    <property type="match status" value="1"/>
</dbReference>
<keyword evidence="4" id="KW-1015">Disulfide bond</keyword>
<accession>A0A0L7KMN2</accession>
<feature type="domain" description="Carboxylesterase type B" evidence="6">
    <location>
        <begin position="531"/>
        <end position="708"/>
    </location>
</feature>
<dbReference type="PROSITE" id="PS00122">
    <property type="entry name" value="CARBOXYLESTERASE_B_1"/>
    <property type="match status" value="1"/>
</dbReference>
<reference evidence="7 8" key="1">
    <citation type="journal article" date="2015" name="Genome Biol. Evol.">
        <title>The genome of winter moth (Operophtera brumata) provides a genomic perspective on sexual dimorphism and phenology.</title>
        <authorList>
            <person name="Derks M.F."/>
            <person name="Smit S."/>
            <person name="Salis L."/>
            <person name="Schijlen E."/>
            <person name="Bossers A."/>
            <person name="Mateman C."/>
            <person name="Pijl A.S."/>
            <person name="de Ridder D."/>
            <person name="Groenen M.A."/>
            <person name="Visser M.E."/>
            <person name="Megens H.J."/>
        </authorList>
    </citation>
    <scope>NUCLEOTIDE SEQUENCE [LARGE SCALE GENOMIC DNA]</scope>
    <source>
        <strain evidence="7">WM2013NL</strain>
        <tissue evidence="7">Head and thorax</tissue>
    </source>
</reference>
<comment type="caution">
    <text evidence="7">The sequence shown here is derived from an EMBL/GenBank/DDBJ whole genome shotgun (WGS) entry which is preliminary data.</text>
</comment>
<keyword evidence="8" id="KW-1185">Reference proteome</keyword>
<dbReference type="AlphaFoldDB" id="A0A0L7KMN2"/>
<evidence type="ECO:0000256" key="4">
    <source>
        <dbReference type="ARBA" id="ARBA00023157"/>
    </source>
</evidence>
<dbReference type="EMBL" id="JTDY01008810">
    <property type="protein sequence ID" value="KOB64385.1"/>
    <property type="molecule type" value="Genomic_DNA"/>
</dbReference>
<feature type="domain" description="Carboxylesterase type B" evidence="6">
    <location>
        <begin position="279"/>
        <end position="526"/>
    </location>
</feature>
<comment type="similarity">
    <text evidence="1">Belongs to the type-B carboxylesterase/lipase family.</text>
</comment>
<dbReference type="PANTHER" id="PTHR43142">
    <property type="entry name" value="CARBOXYLIC ESTER HYDROLASE"/>
    <property type="match status" value="1"/>
</dbReference>